<sequence>MNRPPALYRCDITHTRTSPVRNAFRHRTYLWLVDLDDLPSWGPFASFSPRDHCGDPSRTLRENLEEFLTGHGIASPAQILMLCHARVFGYVFNPLTVYWCRDAAGEPLCAVAEVHNTYGGRHRYLLRPGPGGEAEAAKDFYVSPFLPVAGSYLLSLPEPGARLDLSVRLETPGAPPFTAAVRGERRPAAWPGVLAAFLRHPFAPLAGAARIRVEGAGLYLRGVPLVPRPSPPQGEAHDHDRRNAGDTPVAGSGTGPARAAAVPGGAEAAPQGGP</sequence>
<reference evidence="3" key="1">
    <citation type="journal article" date="2019" name="Int. J. Syst. Evol. Microbiol.">
        <title>The Global Catalogue of Microorganisms (GCM) 10K type strain sequencing project: providing services to taxonomists for standard genome sequencing and annotation.</title>
        <authorList>
            <consortium name="The Broad Institute Genomics Platform"/>
            <consortium name="The Broad Institute Genome Sequencing Center for Infectious Disease"/>
            <person name="Wu L."/>
            <person name="Ma J."/>
        </authorList>
    </citation>
    <scope>NUCLEOTIDE SEQUENCE [LARGE SCALE GENOMIC DNA]</scope>
    <source>
        <strain evidence="3">JCM 10696</strain>
    </source>
</reference>
<dbReference type="EMBL" id="BAAAHH010000010">
    <property type="protein sequence ID" value="GAA0950630.1"/>
    <property type="molecule type" value="Genomic_DNA"/>
</dbReference>
<gene>
    <name evidence="2" type="ORF">GCM10009550_29350</name>
</gene>
<dbReference type="Proteomes" id="UP001500665">
    <property type="component" value="Unassembled WGS sequence"/>
</dbReference>
<keyword evidence="3" id="KW-1185">Reference proteome</keyword>
<feature type="compositionally biased region" description="Low complexity" evidence="1">
    <location>
        <begin position="255"/>
        <end position="274"/>
    </location>
</feature>
<protein>
    <submittedName>
        <fullName evidence="2">DUF1365 domain-containing protein</fullName>
    </submittedName>
</protein>
<dbReference type="PANTHER" id="PTHR33973">
    <property type="entry name" value="OS07G0153300 PROTEIN"/>
    <property type="match status" value="1"/>
</dbReference>
<dbReference type="PANTHER" id="PTHR33973:SF4">
    <property type="entry name" value="OS07G0153300 PROTEIN"/>
    <property type="match status" value="1"/>
</dbReference>
<accession>A0ABP4BG76</accession>
<feature type="compositionally biased region" description="Basic and acidic residues" evidence="1">
    <location>
        <begin position="235"/>
        <end position="244"/>
    </location>
</feature>
<proteinExistence type="predicted"/>
<evidence type="ECO:0000256" key="1">
    <source>
        <dbReference type="SAM" id="MobiDB-lite"/>
    </source>
</evidence>
<feature type="region of interest" description="Disordered" evidence="1">
    <location>
        <begin position="224"/>
        <end position="274"/>
    </location>
</feature>
<comment type="caution">
    <text evidence="2">The sequence shown here is derived from an EMBL/GenBank/DDBJ whole genome shotgun (WGS) entry which is preliminary data.</text>
</comment>
<evidence type="ECO:0000313" key="3">
    <source>
        <dbReference type="Proteomes" id="UP001500665"/>
    </source>
</evidence>
<dbReference type="InterPro" id="IPR010775">
    <property type="entry name" value="DUF1365"/>
</dbReference>
<dbReference type="Pfam" id="PF07103">
    <property type="entry name" value="DUF1365"/>
    <property type="match status" value="1"/>
</dbReference>
<evidence type="ECO:0000313" key="2">
    <source>
        <dbReference type="EMBL" id="GAA0950630.1"/>
    </source>
</evidence>
<dbReference type="RefSeq" id="WP_344240933.1">
    <property type="nucleotide sequence ID" value="NZ_BAAAHH010000010.1"/>
</dbReference>
<organism evidence="2 3">
    <name type="scientific">Actinocorallia libanotica</name>
    <dbReference type="NCBI Taxonomy" id="46162"/>
    <lineage>
        <taxon>Bacteria</taxon>
        <taxon>Bacillati</taxon>
        <taxon>Actinomycetota</taxon>
        <taxon>Actinomycetes</taxon>
        <taxon>Streptosporangiales</taxon>
        <taxon>Thermomonosporaceae</taxon>
        <taxon>Actinocorallia</taxon>
    </lineage>
</organism>
<name>A0ABP4BG76_9ACTN</name>